<gene>
    <name evidence="1" type="ORF">PoB_002851400</name>
</gene>
<dbReference type="AlphaFoldDB" id="A0AAV4A6Z7"/>
<protein>
    <submittedName>
        <fullName evidence="1">Uncharacterized protein</fullName>
    </submittedName>
</protein>
<evidence type="ECO:0000313" key="2">
    <source>
        <dbReference type="Proteomes" id="UP000735302"/>
    </source>
</evidence>
<comment type="caution">
    <text evidence="1">The sequence shown here is derived from an EMBL/GenBank/DDBJ whole genome shotgun (WGS) entry which is preliminary data.</text>
</comment>
<name>A0AAV4A6Z7_9GAST</name>
<evidence type="ECO:0000313" key="1">
    <source>
        <dbReference type="EMBL" id="GFO02009.1"/>
    </source>
</evidence>
<reference evidence="1 2" key="1">
    <citation type="journal article" date="2021" name="Elife">
        <title>Chloroplast acquisition without the gene transfer in kleptoplastic sea slugs, Plakobranchus ocellatus.</title>
        <authorList>
            <person name="Maeda T."/>
            <person name="Takahashi S."/>
            <person name="Yoshida T."/>
            <person name="Shimamura S."/>
            <person name="Takaki Y."/>
            <person name="Nagai Y."/>
            <person name="Toyoda A."/>
            <person name="Suzuki Y."/>
            <person name="Arimoto A."/>
            <person name="Ishii H."/>
            <person name="Satoh N."/>
            <person name="Nishiyama T."/>
            <person name="Hasebe M."/>
            <person name="Maruyama T."/>
            <person name="Minagawa J."/>
            <person name="Obokata J."/>
            <person name="Shigenobu S."/>
        </authorList>
    </citation>
    <scope>NUCLEOTIDE SEQUENCE [LARGE SCALE GENOMIC DNA]</scope>
</reference>
<dbReference type="EMBL" id="BLXT01003557">
    <property type="protein sequence ID" value="GFO02009.1"/>
    <property type="molecule type" value="Genomic_DNA"/>
</dbReference>
<sequence>MKPQITQALCEPAAREFQVGFARLQQIQQAKHSLVRTTRPSGAIQLELESWVSTPTGHLRSALGLEPGSYGGKKRSVPGLAGPGTPVRWIMWSGIIDSHAS</sequence>
<dbReference type="Proteomes" id="UP000735302">
    <property type="component" value="Unassembled WGS sequence"/>
</dbReference>
<keyword evidence="2" id="KW-1185">Reference proteome</keyword>
<accession>A0AAV4A6Z7</accession>
<organism evidence="1 2">
    <name type="scientific">Plakobranchus ocellatus</name>
    <dbReference type="NCBI Taxonomy" id="259542"/>
    <lineage>
        <taxon>Eukaryota</taxon>
        <taxon>Metazoa</taxon>
        <taxon>Spiralia</taxon>
        <taxon>Lophotrochozoa</taxon>
        <taxon>Mollusca</taxon>
        <taxon>Gastropoda</taxon>
        <taxon>Heterobranchia</taxon>
        <taxon>Euthyneura</taxon>
        <taxon>Panpulmonata</taxon>
        <taxon>Sacoglossa</taxon>
        <taxon>Placobranchoidea</taxon>
        <taxon>Plakobranchidae</taxon>
        <taxon>Plakobranchus</taxon>
    </lineage>
</organism>
<proteinExistence type="predicted"/>